<sequence length="196" mass="22257">MTMDESQVTLAQSRIGDADRDITGRPLSLQSPPPPFTPRIPRFPCDYLPLPPITPPSPTAQRRRSRPARMSDDKSKPKPKSESLPPTEPITKPDIIVPPPPIESVDYRNPPIGDSNRLRRFSEPPPEWYHEDTPFTDSESELEEEQPTNKIVQVQDEYQDGSITWFQILLAPFALVIFLVYLLLFILVFIIAAILC</sequence>
<feature type="compositionally biased region" description="Basic and acidic residues" evidence="1">
    <location>
        <begin position="116"/>
        <end position="133"/>
    </location>
</feature>
<keyword evidence="2" id="KW-1133">Transmembrane helix</keyword>
<feature type="transmembrane region" description="Helical" evidence="2">
    <location>
        <begin position="165"/>
        <end position="195"/>
    </location>
</feature>
<feature type="compositionally biased region" description="Pro residues" evidence="1">
    <location>
        <begin position="49"/>
        <end position="58"/>
    </location>
</feature>
<comment type="caution">
    <text evidence="3">The sequence shown here is derived from an EMBL/GenBank/DDBJ whole genome shotgun (WGS) entry which is preliminary data.</text>
</comment>
<accession>A0AA38PJ27</accession>
<evidence type="ECO:0000313" key="4">
    <source>
        <dbReference type="Proteomes" id="UP001163846"/>
    </source>
</evidence>
<evidence type="ECO:0000313" key="3">
    <source>
        <dbReference type="EMBL" id="KAJ3843858.1"/>
    </source>
</evidence>
<dbReference type="Proteomes" id="UP001163846">
    <property type="component" value="Unassembled WGS sequence"/>
</dbReference>
<gene>
    <name evidence="3" type="ORF">F5878DRAFT_603730</name>
</gene>
<evidence type="ECO:0000256" key="1">
    <source>
        <dbReference type="SAM" id="MobiDB-lite"/>
    </source>
</evidence>
<keyword evidence="4" id="KW-1185">Reference proteome</keyword>
<reference evidence="3" key="1">
    <citation type="submission" date="2022-08" db="EMBL/GenBank/DDBJ databases">
        <authorList>
            <consortium name="DOE Joint Genome Institute"/>
            <person name="Min B."/>
            <person name="Riley R."/>
            <person name="Sierra-Patev S."/>
            <person name="Naranjo-Ortiz M."/>
            <person name="Looney B."/>
            <person name="Konkel Z."/>
            <person name="Slot J.C."/>
            <person name="Sakamoto Y."/>
            <person name="Steenwyk J.L."/>
            <person name="Rokas A."/>
            <person name="Carro J."/>
            <person name="Camarero S."/>
            <person name="Ferreira P."/>
            <person name="Molpeceres G."/>
            <person name="Ruiz-Duenas F.J."/>
            <person name="Serrano A."/>
            <person name="Henrissat B."/>
            <person name="Drula E."/>
            <person name="Hughes K.W."/>
            <person name="Mata J.L."/>
            <person name="Ishikawa N.K."/>
            <person name="Vargas-Isla R."/>
            <person name="Ushijima S."/>
            <person name="Smith C.A."/>
            <person name="Ahrendt S."/>
            <person name="Andreopoulos W."/>
            <person name="He G."/>
            <person name="Labutti K."/>
            <person name="Lipzen A."/>
            <person name="Ng V."/>
            <person name="Sandor L."/>
            <person name="Barry K."/>
            <person name="Martinez A.T."/>
            <person name="Xiao Y."/>
            <person name="Gibbons J.G."/>
            <person name="Terashima K."/>
            <person name="Hibbett D.S."/>
            <person name="Grigoriev I.V."/>
        </authorList>
    </citation>
    <scope>NUCLEOTIDE SEQUENCE</scope>
    <source>
        <strain evidence="3">TFB9207</strain>
    </source>
</reference>
<keyword evidence="2" id="KW-0472">Membrane</keyword>
<feature type="compositionally biased region" description="Basic and acidic residues" evidence="1">
    <location>
        <begin position="69"/>
        <end position="81"/>
    </location>
</feature>
<protein>
    <submittedName>
        <fullName evidence="3">Uncharacterized protein</fullName>
    </submittedName>
</protein>
<feature type="compositionally biased region" description="Polar residues" evidence="1">
    <location>
        <begin position="1"/>
        <end position="12"/>
    </location>
</feature>
<name>A0AA38PJ27_9AGAR</name>
<feature type="region of interest" description="Disordered" evidence="1">
    <location>
        <begin position="1"/>
        <end position="146"/>
    </location>
</feature>
<keyword evidence="2" id="KW-0812">Transmembrane</keyword>
<organism evidence="3 4">
    <name type="scientific">Lentinula raphanica</name>
    <dbReference type="NCBI Taxonomy" id="153919"/>
    <lineage>
        <taxon>Eukaryota</taxon>
        <taxon>Fungi</taxon>
        <taxon>Dikarya</taxon>
        <taxon>Basidiomycota</taxon>
        <taxon>Agaricomycotina</taxon>
        <taxon>Agaricomycetes</taxon>
        <taxon>Agaricomycetidae</taxon>
        <taxon>Agaricales</taxon>
        <taxon>Marasmiineae</taxon>
        <taxon>Omphalotaceae</taxon>
        <taxon>Lentinula</taxon>
    </lineage>
</organism>
<evidence type="ECO:0000256" key="2">
    <source>
        <dbReference type="SAM" id="Phobius"/>
    </source>
</evidence>
<dbReference type="EMBL" id="MU805966">
    <property type="protein sequence ID" value="KAJ3843858.1"/>
    <property type="molecule type" value="Genomic_DNA"/>
</dbReference>
<proteinExistence type="predicted"/>
<dbReference type="AlphaFoldDB" id="A0AA38PJ27"/>